<dbReference type="Gene3D" id="1.10.10.10">
    <property type="entry name" value="Winged helix-like DNA-binding domain superfamily/Winged helix DNA-binding domain"/>
    <property type="match status" value="1"/>
</dbReference>
<dbReference type="InterPro" id="IPR036388">
    <property type="entry name" value="WH-like_DNA-bd_sf"/>
</dbReference>
<dbReference type="InterPro" id="IPR036390">
    <property type="entry name" value="WH_DNA-bd_sf"/>
</dbReference>
<sequence length="240" mass="26973">MIGHCSIGNTPCEVCKGKACIKKTPLLSSLNRLEIEKISEGVVFKDYKAGETVFSIGEKADKLYIVCSGRMKIYKYLSDGHEQILYIYSPGDFIGAFNLLKEDEFEFSAEALEDMTISCLSKDTFDQIILKNPTITLKILEKSYERIKAAERLVERLSVSSADAKVAGLLLNLINDFGSKNEKGIMLNLSINREEMGSYAGISRETMTRKLKLFKELGYIDFIGNKKILILNEQALRDLL</sequence>
<organism evidence="6 7">
    <name type="scientific">Acetoanaerobium noterae</name>
    <dbReference type="NCBI Taxonomy" id="745369"/>
    <lineage>
        <taxon>Bacteria</taxon>
        <taxon>Bacillati</taxon>
        <taxon>Bacillota</taxon>
        <taxon>Clostridia</taxon>
        <taxon>Peptostreptococcales</taxon>
        <taxon>Filifactoraceae</taxon>
        <taxon>Acetoanaerobium</taxon>
    </lineage>
</organism>
<gene>
    <name evidence="6" type="ORF">SAMN02745120_2368</name>
</gene>
<evidence type="ECO:0000259" key="5">
    <source>
        <dbReference type="PROSITE" id="PS51063"/>
    </source>
</evidence>
<dbReference type="PRINTS" id="PR00034">
    <property type="entry name" value="HTHCRP"/>
</dbReference>
<evidence type="ECO:0000256" key="1">
    <source>
        <dbReference type="ARBA" id="ARBA00023015"/>
    </source>
</evidence>
<accession>A0A1T5CV38</accession>
<dbReference type="PANTHER" id="PTHR24567:SF28">
    <property type="entry name" value="LISTERIOLYSIN REGULATORY PROTEIN"/>
    <property type="match status" value="1"/>
</dbReference>
<keyword evidence="7" id="KW-1185">Reference proteome</keyword>
<dbReference type="CDD" id="cd00038">
    <property type="entry name" value="CAP_ED"/>
    <property type="match status" value="1"/>
</dbReference>
<protein>
    <submittedName>
        <fullName evidence="6">CRP/FNR family transcriptional regulator, anaerobic regulatory protein</fullName>
    </submittedName>
</protein>
<proteinExistence type="predicted"/>
<dbReference type="EMBL" id="FUYN01000006">
    <property type="protein sequence ID" value="SKB63213.1"/>
    <property type="molecule type" value="Genomic_DNA"/>
</dbReference>
<dbReference type="Proteomes" id="UP000243406">
    <property type="component" value="Unassembled WGS sequence"/>
</dbReference>
<dbReference type="SUPFAM" id="SSF51206">
    <property type="entry name" value="cAMP-binding domain-like"/>
    <property type="match status" value="1"/>
</dbReference>
<dbReference type="PROSITE" id="PS51063">
    <property type="entry name" value="HTH_CRP_2"/>
    <property type="match status" value="1"/>
</dbReference>
<dbReference type="OrthoDB" id="9798104at2"/>
<dbReference type="AlphaFoldDB" id="A0A1T5CV38"/>
<evidence type="ECO:0000256" key="2">
    <source>
        <dbReference type="ARBA" id="ARBA00023125"/>
    </source>
</evidence>
<dbReference type="PROSITE" id="PS50042">
    <property type="entry name" value="CNMP_BINDING_3"/>
    <property type="match status" value="1"/>
</dbReference>
<dbReference type="SMART" id="SM00419">
    <property type="entry name" value="HTH_CRP"/>
    <property type="match status" value="1"/>
</dbReference>
<dbReference type="InterPro" id="IPR014710">
    <property type="entry name" value="RmlC-like_jellyroll"/>
</dbReference>
<dbReference type="Pfam" id="PF13545">
    <property type="entry name" value="HTH_Crp_2"/>
    <property type="match status" value="1"/>
</dbReference>
<dbReference type="PANTHER" id="PTHR24567">
    <property type="entry name" value="CRP FAMILY TRANSCRIPTIONAL REGULATORY PROTEIN"/>
    <property type="match status" value="1"/>
</dbReference>
<dbReference type="Pfam" id="PF00027">
    <property type="entry name" value="cNMP_binding"/>
    <property type="match status" value="1"/>
</dbReference>
<keyword evidence="3" id="KW-0804">Transcription</keyword>
<dbReference type="GO" id="GO:0003700">
    <property type="term" value="F:DNA-binding transcription factor activity"/>
    <property type="evidence" value="ECO:0007669"/>
    <property type="project" value="TreeGrafter"/>
</dbReference>
<dbReference type="RefSeq" id="WP_159446469.1">
    <property type="nucleotide sequence ID" value="NZ_FUYN01000006.1"/>
</dbReference>
<dbReference type="GO" id="GO:0005829">
    <property type="term" value="C:cytosol"/>
    <property type="evidence" value="ECO:0007669"/>
    <property type="project" value="TreeGrafter"/>
</dbReference>
<evidence type="ECO:0000313" key="7">
    <source>
        <dbReference type="Proteomes" id="UP000243406"/>
    </source>
</evidence>
<evidence type="ECO:0000259" key="4">
    <source>
        <dbReference type="PROSITE" id="PS50042"/>
    </source>
</evidence>
<dbReference type="CDD" id="cd00092">
    <property type="entry name" value="HTH_CRP"/>
    <property type="match status" value="1"/>
</dbReference>
<name>A0A1T5CV38_9FIRM</name>
<feature type="domain" description="Cyclic nucleotide-binding" evidence="4">
    <location>
        <begin position="26"/>
        <end position="146"/>
    </location>
</feature>
<reference evidence="7" key="1">
    <citation type="submission" date="2017-02" db="EMBL/GenBank/DDBJ databases">
        <authorList>
            <person name="Varghese N."/>
            <person name="Submissions S."/>
        </authorList>
    </citation>
    <scope>NUCLEOTIDE SEQUENCE [LARGE SCALE GENOMIC DNA]</scope>
    <source>
        <strain evidence="7">ATCC 35199</strain>
    </source>
</reference>
<keyword evidence="1" id="KW-0805">Transcription regulation</keyword>
<dbReference type="InterPro" id="IPR018490">
    <property type="entry name" value="cNMP-bd_dom_sf"/>
</dbReference>
<dbReference type="Gene3D" id="2.60.120.10">
    <property type="entry name" value="Jelly Rolls"/>
    <property type="match status" value="1"/>
</dbReference>
<evidence type="ECO:0000313" key="6">
    <source>
        <dbReference type="EMBL" id="SKB63213.1"/>
    </source>
</evidence>
<dbReference type="InterPro" id="IPR012318">
    <property type="entry name" value="HTH_CRP"/>
</dbReference>
<keyword evidence="2" id="KW-0238">DNA-binding</keyword>
<dbReference type="SUPFAM" id="SSF46785">
    <property type="entry name" value="Winged helix' DNA-binding domain"/>
    <property type="match status" value="1"/>
</dbReference>
<dbReference type="SMART" id="SM00100">
    <property type="entry name" value="cNMP"/>
    <property type="match status" value="1"/>
</dbReference>
<evidence type="ECO:0000256" key="3">
    <source>
        <dbReference type="ARBA" id="ARBA00023163"/>
    </source>
</evidence>
<feature type="domain" description="HTH crp-type" evidence="5">
    <location>
        <begin position="160"/>
        <end position="234"/>
    </location>
</feature>
<dbReference type="GO" id="GO:0003677">
    <property type="term" value="F:DNA binding"/>
    <property type="evidence" value="ECO:0007669"/>
    <property type="project" value="UniProtKB-KW"/>
</dbReference>
<dbReference type="InterPro" id="IPR050397">
    <property type="entry name" value="Env_Response_Regulators"/>
</dbReference>
<dbReference type="InterPro" id="IPR000595">
    <property type="entry name" value="cNMP-bd_dom"/>
</dbReference>